<keyword evidence="12" id="KW-0675">Receptor</keyword>
<evidence type="ECO:0000256" key="13">
    <source>
        <dbReference type="ARBA" id="ARBA00023180"/>
    </source>
</evidence>
<dbReference type="PANTHER" id="PTHR46877:SF16">
    <property type="entry name" value="EPHRIN TYPE-A RECEPTOR 10"/>
    <property type="match status" value="1"/>
</dbReference>
<evidence type="ECO:0000256" key="4">
    <source>
        <dbReference type="ARBA" id="ARBA00022692"/>
    </source>
</evidence>
<evidence type="ECO:0000259" key="15">
    <source>
        <dbReference type="PROSITE" id="PS51550"/>
    </source>
</evidence>
<dbReference type="InterPro" id="IPR008979">
    <property type="entry name" value="Galactose-bd-like_sf"/>
</dbReference>
<dbReference type="GeneTree" id="ENSGT00940000160752"/>
<reference evidence="16 17" key="1">
    <citation type="journal article" date="2011" name="Proc. Natl. Acad. Sci. U.S.A.">
        <title>Genetic diversity and population structure of the endangered marsupial Sarcophilus harrisii (Tasmanian devil).</title>
        <authorList>
            <person name="Miller W."/>
            <person name="Hayes V.M."/>
            <person name="Ratan A."/>
            <person name="Petersen D.C."/>
            <person name="Wittekindt N.E."/>
            <person name="Miller J."/>
            <person name="Walenz B."/>
            <person name="Knight J."/>
            <person name="Qi J."/>
            <person name="Zhao F."/>
            <person name="Wang Q."/>
            <person name="Bedoya-Reina O.C."/>
            <person name="Katiyar N."/>
            <person name="Tomsho L.P."/>
            <person name="Kasson L.M."/>
            <person name="Hardie R.A."/>
            <person name="Woodbridge P."/>
            <person name="Tindall E.A."/>
            <person name="Bertelsen M.F."/>
            <person name="Dixon D."/>
            <person name="Pyecroft S."/>
            <person name="Helgen K.M."/>
            <person name="Lesk A.M."/>
            <person name="Pringle T.H."/>
            <person name="Patterson N."/>
            <person name="Zhang Y."/>
            <person name="Kreiss A."/>
            <person name="Woods G.M."/>
            <person name="Jones M.E."/>
            <person name="Schuster S.C."/>
        </authorList>
    </citation>
    <scope>NUCLEOTIDE SEQUENCE [LARGE SCALE GENOMIC DNA]</scope>
</reference>
<keyword evidence="11" id="KW-0829">Tyrosine-protein kinase</keyword>
<dbReference type="GO" id="GO:0005886">
    <property type="term" value="C:plasma membrane"/>
    <property type="evidence" value="ECO:0007669"/>
    <property type="project" value="TreeGrafter"/>
</dbReference>
<evidence type="ECO:0000256" key="10">
    <source>
        <dbReference type="ARBA" id="ARBA00023136"/>
    </source>
</evidence>
<organism evidence="16 17">
    <name type="scientific">Sarcophilus harrisii</name>
    <name type="common">Tasmanian devil</name>
    <name type="synonym">Sarcophilus laniarius</name>
    <dbReference type="NCBI Taxonomy" id="9305"/>
    <lineage>
        <taxon>Eukaryota</taxon>
        <taxon>Metazoa</taxon>
        <taxon>Chordata</taxon>
        <taxon>Craniata</taxon>
        <taxon>Vertebrata</taxon>
        <taxon>Euteleostomi</taxon>
        <taxon>Mammalia</taxon>
        <taxon>Metatheria</taxon>
        <taxon>Dasyuromorphia</taxon>
        <taxon>Dasyuridae</taxon>
        <taxon>Sarcophilus</taxon>
    </lineage>
</organism>
<feature type="signal peptide" evidence="14">
    <location>
        <begin position="1"/>
        <end position="33"/>
    </location>
</feature>
<keyword evidence="7" id="KW-0418">Kinase</keyword>
<dbReference type="SMART" id="SM00615">
    <property type="entry name" value="EPH_lbd"/>
    <property type="match status" value="1"/>
</dbReference>
<dbReference type="PANTHER" id="PTHR46877">
    <property type="entry name" value="EPH RECEPTOR A5"/>
    <property type="match status" value="1"/>
</dbReference>
<dbReference type="Proteomes" id="UP000007648">
    <property type="component" value="Unassembled WGS sequence"/>
</dbReference>
<sequence length="350" mass="37792">MEIGACPSPQRLLACLRLLFLLLFLGPSRPGTAEEVVLLDSKESQAELGWTALPSNGWEEISGVDENDRPIRTYQVCNVLEPNQNNWLQTGWIGRRGGQRIFIELKFTLRDCSSIPGVAGSCKETFNLYYTEAEAEAGAGVEGEGNGGAGLGGSLSESRQRKVATIAADESFTQGDLGERKMKLNVEVREIGPLSRDGFHLAFQDVGACVALVSVRVYYKQCLATVQNLAAFPDTVAEAAFSSLVEVTGTCVAHSEGEPGRPPPRMHCSADGEWLVPVGRCSCSAGFQEREESCEVSSGVPEIHPDRVEPKSVSLSWEEPGFPGAPGTNNTEYEIQYFEKVSSDCSSICS</sequence>
<name>A0A7N4NU30_SARHA</name>
<evidence type="ECO:0000256" key="9">
    <source>
        <dbReference type="ARBA" id="ARBA00022989"/>
    </source>
</evidence>
<evidence type="ECO:0000256" key="7">
    <source>
        <dbReference type="ARBA" id="ARBA00022777"/>
    </source>
</evidence>
<keyword evidence="13" id="KW-0325">Glycoprotein</keyword>
<dbReference type="CDD" id="cd00063">
    <property type="entry name" value="FN3"/>
    <property type="match status" value="1"/>
</dbReference>
<evidence type="ECO:0000313" key="16">
    <source>
        <dbReference type="Ensembl" id="ENSSHAP00000028012.1"/>
    </source>
</evidence>
<dbReference type="GO" id="GO:0005005">
    <property type="term" value="F:transmembrane-ephrin receptor activity"/>
    <property type="evidence" value="ECO:0007669"/>
    <property type="project" value="TreeGrafter"/>
</dbReference>
<dbReference type="Pfam" id="PF25599">
    <property type="entry name" value="Ephrin_CRD"/>
    <property type="match status" value="1"/>
</dbReference>
<keyword evidence="17" id="KW-1185">Reference proteome</keyword>
<dbReference type="AlphaFoldDB" id="A0A7N4NU30"/>
<evidence type="ECO:0000256" key="12">
    <source>
        <dbReference type="ARBA" id="ARBA00023170"/>
    </source>
</evidence>
<dbReference type="Ensembl" id="ENSSHAT00000045475.1">
    <property type="protein sequence ID" value="ENSSHAP00000028012.1"/>
    <property type="gene ID" value="ENSSHAG00000013395.2"/>
</dbReference>
<keyword evidence="6" id="KW-0547">Nucleotide-binding</keyword>
<dbReference type="FunFam" id="2.60.40.1770:FF:000001">
    <property type="entry name" value="Ephrin type-A receptor 5"/>
    <property type="match status" value="1"/>
</dbReference>
<feature type="chain" id="PRO_5029805567" description="receptor protein-tyrosine kinase" evidence="14">
    <location>
        <begin position="34"/>
        <end position="350"/>
    </location>
</feature>
<keyword evidence="5 14" id="KW-0732">Signal</keyword>
<keyword evidence="8" id="KW-0067">ATP-binding</keyword>
<evidence type="ECO:0000256" key="3">
    <source>
        <dbReference type="ARBA" id="ARBA00022679"/>
    </source>
</evidence>
<dbReference type="Gene3D" id="2.60.120.260">
    <property type="entry name" value="Galactose-binding domain-like"/>
    <property type="match status" value="1"/>
</dbReference>
<keyword evidence="10" id="KW-0472">Membrane</keyword>
<dbReference type="Gene3D" id="2.60.40.1770">
    <property type="entry name" value="ephrin a2 ectodomain"/>
    <property type="match status" value="1"/>
</dbReference>
<dbReference type="Pfam" id="PF01404">
    <property type="entry name" value="Ephrin_lbd"/>
    <property type="match status" value="1"/>
</dbReference>
<dbReference type="GO" id="GO:0030425">
    <property type="term" value="C:dendrite"/>
    <property type="evidence" value="ECO:0007669"/>
    <property type="project" value="TreeGrafter"/>
</dbReference>
<proteinExistence type="predicted"/>
<keyword evidence="3" id="KW-0808">Transferase</keyword>
<dbReference type="PROSITE" id="PS51550">
    <property type="entry name" value="EPH_LBD"/>
    <property type="match status" value="1"/>
</dbReference>
<dbReference type="GO" id="GO:0007411">
    <property type="term" value="P:axon guidance"/>
    <property type="evidence" value="ECO:0007669"/>
    <property type="project" value="TreeGrafter"/>
</dbReference>
<evidence type="ECO:0000256" key="2">
    <source>
        <dbReference type="ARBA" id="ARBA00011902"/>
    </source>
</evidence>
<dbReference type="PROSITE" id="PS00791">
    <property type="entry name" value="RECEPTOR_TYR_KIN_V_2"/>
    <property type="match status" value="1"/>
</dbReference>
<evidence type="ECO:0000256" key="11">
    <source>
        <dbReference type="ARBA" id="ARBA00023137"/>
    </source>
</evidence>
<dbReference type="EC" id="2.7.10.1" evidence="2"/>
<comment type="subcellular location">
    <subcellularLocation>
        <location evidence="1">Membrane</location>
        <topology evidence="1">Single-pass membrane protein</topology>
    </subcellularLocation>
</comment>
<dbReference type="InterPro" id="IPR050449">
    <property type="entry name" value="Ephrin_rcpt_TKs"/>
</dbReference>
<reference evidence="16" key="3">
    <citation type="submission" date="2025-09" db="UniProtKB">
        <authorList>
            <consortium name="Ensembl"/>
        </authorList>
    </citation>
    <scope>IDENTIFICATION</scope>
</reference>
<dbReference type="FunFam" id="2.60.120.260:FF:000001">
    <property type="entry name" value="Ephrin type-A receptor 7"/>
    <property type="match status" value="1"/>
</dbReference>
<gene>
    <name evidence="16" type="primary">EPHA10</name>
</gene>
<evidence type="ECO:0000313" key="17">
    <source>
        <dbReference type="Proteomes" id="UP000007648"/>
    </source>
</evidence>
<dbReference type="InterPro" id="IPR001090">
    <property type="entry name" value="Ephrin_rcpt_lig-bd_dom"/>
</dbReference>
<evidence type="ECO:0000256" key="1">
    <source>
        <dbReference type="ARBA" id="ARBA00004167"/>
    </source>
</evidence>
<evidence type="ECO:0000256" key="6">
    <source>
        <dbReference type="ARBA" id="ARBA00022741"/>
    </source>
</evidence>
<dbReference type="InterPro" id="IPR003961">
    <property type="entry name" value="FN3_dom"/>
</dbReference>
<keyword evidence="4" id="KW-0812">Transmembrane</keyword>
<dbReference type="InterPro" id="IPR001426">
    <property type="entry name" value="Tyr_kinase_rcpt_V_CS"/>
</dbReference>
<protein>
    <recommendedName>
        <fullName evidence="2">receptor protein-tyrosine kinase</fullName>
        <ecNumber evidence="2">2.7.10.1</ecNumber>
    </recommendedName>
</protein>
<evidence type="ECO:0000256" key="8">
    <source>
        <dbReference type="ARBA" id="ARBA00022840"/>
    </source>
</evidence>
<evidence type="ECO:0000256" key="14">
    <source>
        <dbReference type="SAM" id="SignalP"/>
    </source>
</evidence>
<evidence type="ECO:0000256" key="5">
    <source>
        <dbReference type="ARBA" id="ARBA00022729"/>
    </source>
</evidence>
<dbReference type="SUPFAM" id="SSF49785">
    <property type="entry name" value="Galactose-binding domain-like"/>
    <property type="match status" value="1"/>
</dbReference>
<keyword evidence="9" id="KW-1133">Transmembrane helix</keyword>
<accession>A0A7N4NU30</accession>
<reference evidence="16" key="2">
    <citation type="submission" date="2025-08" db="UniProtKB">
        <authorList>
            <consortium name="Ensembl"/>
        </authorList>
    </citation>
    <scope>IDENTIFICATION</scope>
</reference>
<feature type="domain" description="Eph LBD" evidence="15">
    <location>
        <begin position="35"/>
        <end position="227"/>
    </location>
</feature>
<dbReference type="GO" id="GO:0005524">
    <property type="term" value="F:ATP binding"/>
    <property type="evidence" value="ECO:0007669"/>
    <property type="project" value="UniProtKB-KW"/>
</dbReference>